<protein>
    <submittedName>
        <fullName evidence="1">Uncharacterized protein</fullName>
    </submittedName>
</protein>
<name>A0ACB8R018_9AGAM</name>
<reference evidence="1" key="1">
    <citation type="submission" date="2021-02" db="EMBL/GenBank/DDBJ databases">
        <authorList>
            <consortium name="DOE Joint Genome Institute"/>
            <person name="Ahrendt S."/>
            <person name="Looney B.P."/>
            <person name="Miyauchi S."/>
            <person name="Morin E."/>
            <person name="Drula E."/>
            <person name="Courty P.E."/>
            <person name="Chicoki N."/>
            <person name="Fauchery L."/>
            <person name="Kohler A."/>
            <person name="Kuo A."/>
            <person name="Labutti K."/>
            <person name="Pangilinan J."/>
            <person name="Lipzen A."/>
            <person name="Riley R."/>
            <person name="Andreopoulos W."/>
            <person name="He G."/>
            <person name="Johnson J."/>
            <person name="Barry K.W."/>
            <person name="Grigoriev I.V."/>
            <person name="Nagy L."/>
            <person name="Hibbett D."/>
            <person name="Henrissat B."/>
            <person name="Matheny P.B."/>
            <person name="Labbe J."/>
            <person name="Martin F."/>
        </authorList>
    </citation>
    <scope>NUCLEOTIDE SEQUENCE</scope>
    <source>
        <strain evidence="1">FP105234-sp</strain>
    </source>
</reference>
<gene>
    <name evidence="1" type="ORF">FA95DRAFT_1614262</name>
</gene>
<keyword evidence="2" id="KW-1185">Reference proteome</keyword>
<evidence type="ECO:0000313" key="2">
    <source>
        <dbReference type="Proteomes" id="UP000814033"/>
    </source>
</evidence>
<comment type="caution">
    <text evidence="1">The sequence shown here is derived from an EMBL/GenBank/DDBJ whole genome shotgun (WGS) entry which is preliminary data.</text>
</comment>
<organism evidence="1 2">
    <name type="scientific">Auriscalpium vulgare</name>
    <dbReference type="NCBI Taxonomy" id="40419"/>
    <lineage>
        <taxon>Eukaryota</taxon>
        <taxon>Fungi</taxon>
        <taxon>Dikarya</taxon>
        <taxon>Basidiomycota</taxon>
        <taxon>Agaricomycotina</taxon>
        <taxon>Agaricomycetes</taxon>
        <taxon>Russulales</taxon>
        <taxon>Auriscalpiaceae</taxon>
        <taxon>Auriscalpium</taxon>
    </lineage>
</organism>
<proteinExistence type="predicted"/>
<dbReference type="EMBL" id="MU277005">
    <property type="protein sequence ID" value="KAI0037390.1"/>
    <property type="molecule type" value="Genomic_DNA"/>
</dbReference>
<evidence type="ECO:0000313" key="1">
    <source>
        <dbReference type="EMBL" id="KAI0037390.1"/>
    </source>
</evidence>
<dbReference type="Proteomes" id="UP000814033">
    <property type="component" value="Unassembled WGS sequence"/>
</dbReference>
<sequence>MSGMAEQRSNARANGSLKGDFKIVKELRSLSGAGWDAEAGLVILDPDVWDQYITAHPKAAPFRTRGFPLYDDIATIVGGILATGDEAVSSSQILDRFDNSSSSSDDDDDDDGTVHVAAPAASEEATADADDVTADATASVPPTAPPTPPPPPSSSPKKRKRTERVSSASAMYAMADSMNSMVAALGASIEPDTSQAGPSHLSTPARKNKAFNMIAEEEGLSDDELVVARKLFRGPGRAELADEYLSFGPDRKASRRKWLRQELDELHAQAV</sequence>
<accession>A0ACB8R018</accession>
<reference evidence="1" key="2">
    <citation type="journal article" date="2022" name="New Phytol.">
        <title>Evolutionary transition to the ectomycorrhizal habit in the genomes of a hyperdiverse lineage of mushroom-forming fungi.</title>
        <authorList>
            <person name="Looney B."/>
            <person name="Miyauchi S."/>
            <person name="Morin E."/>
            <person name="Drula E."/>
            <person name="Courty P.E."/>
            <person name="Kohler A."/>
            <person name="Kuo A."/>
            <person name="LaButti K."/>
            <person name="Pangilinan J."/>
            <person name="Lipzen A."/>
            <person name="Riley R."/>
            <person name="Andreopoulos W."/>
            <person name="He G."/>
            <person name="Johnson J."/>
            <person name="Nolan M."/>
            <person name="Tritt A."/>
            <person name="Barry K.W."/>
            <person name="Grigoriev I.V."/>
            <person name="Nagy L.G."/>
            <person name="Hibbett D."/>
            <person name="Henrissat B."/>
            <person name="Matheny P.B."/>
            <person name="Labbe J."/>
            <person name="Martin F.M."/>
        </authorList>
    </citation>
    <scope>NUCLEOTIDE SEQUENCE</scope>
    <source>
        <strain evidence="1">FP105234-sp</strain>
    </source>
</reference>